<dbReference type="PANTHER" id="PTHR42749:SF8">
    <property type="entry name" value="HSP70 FAMILY PROTEIN (AFU_ORTHOLOGUE AFUA_3G13740)"/>
    <property type="match status" value="1"/>
</dbReference>
<organism evidence="2 3">
    <name type="scientific">Fusarium tricinctum</name>
    <dbReference type="NCBI Taxonomy" id="61284"/>
    <lineage>
        <taxon>Eukaryota</taxon>
        <taxon>Fungi</taxon>
        <taxon>Dikarya</taxon>
        <taxon>Ascomycota</taxon>
        <taxon>Pezizomycotina</taxon>
        <taxon>Sordariomycetes</taxon>
        <taxon>Hypocreomycetidae</taxon>
        <taxon>Hypocreales</taxon>
        <taxon>Nectriaceae</taxon>
        <taxon>Fusarium</taxon>
        <taxon>Fusarium tricinctum species complex</taxon>
    </lineage>
</organism>
<dbReference type="SUPFAM" id="SSF53067">
    <property type="entry name" value="Actin-like ATPase domain"/>
    <property type="match status" value="2"/>
</dbReference>
<protein>
    <recommendedName>
        <fullName evidence="4">Hsp70 protein</fullName>
    </recommendedName>
</protein>
<proteinExistence type="predicted"/>
<evidence type="ECO:0000313" key="2">
    <source>
        <dbReference type="EMBL" id="KAH7242697.1"/>
    </source>
</evidence>
<dbReference type="Proteomes" id="UP000813427">
    <property type="component" value="Unassembled WGS sequence"/>
</dbReference>
<name>A0A8K0RVL3_9HYPO</name>
<dbReference type="OrthoDB" id="2963168at2759"/>
<dbReference type="AlphaFoldDB" id="A0A8K0RVL3"/>
<evidence type="ECO:0008006" key="4">
    <source>
        <dbReference type="Google" id="ProtNLM"/>
    </source>
</evidence>
<dbReference type="PANTHER" id="PTHR42749">
    <property type="entry name" value="CELL SHAPE-DETERMINING PROTEIN MREB"/>
    <property type="match status" value="1"/>
</dbReference>
<comment type="caution">
    <text evidence="2">The sequence shown here is derived from an EMBL/GenBank/DDBJ whole genome shotgun (WGS) entry which is preliminary data.</text>
</comment>
<feature type="region of interest" description="Disordered" evidence="1">
    <location>
        <begin position="144"/>
        <end position="164"/>
    </location>
</feature>
<keyword evidence="3" id="KW-1185">Reference proteome</keyword>
<dbReference type="EMBL" id="JAGPXF010000005">
    <property type="protein sequence ID" value="KAH7242697.1"/>
    <property type="molecule type" value="Genomic_DNA"/>
</dbReference>
<dbReference type="InterPro" id="IPR043129">
    <property type="entry name" value="ATPase_NBD"/>
</dbReference>
<evidence type="ECO:0000256" key="1">
    <source>
        <dbReference type="SAM" id="MobiDB-lite"/>
    </source>
</evidence>
<feature type="region of interest" description="Disordered" evidence="1">
    <location>
        <begin position="1"/>
        <end position="30"/>
    </location>
</feature>
<accession>A0A8K0RVL3</accession>
<evidence type="ECO:0000313" key="3">
    <source>
        <dbReference type="Proteomes" id="UP000813427"/>
    </source>
</evidence>
<sequence length="731" mass="82356">MSISRASTQTLGREDAIHYQNQPQDDSGPERINLDVLDEIYQGPPPKRLIIGIDFGTTYSAVSYVDIPEGCPSESIDPSTIKTIQGYPEGSSFNPNDQMLMEVPTEVIYPLDRHFRDNSLLNYVEPEVESESDPEVQHEALDPAFGVPMDDRGPIHEDEDGDISMMTDPSSRFRWGYEVHDLWSIPATHCDNTNQPLSRFKLLLDGSQRTQRIRDGLNDTLVNLKRRRVIKKPLHVIADFLTHLLAHTQSELLKKGFDNNYHREIVLSVPAIWTEKACRDMQSCLAEAMQRANFQNVNIQNNSIENLFLVSEPEAAAAYMLGASLRIKHGDTFVLLDAGGGTVDANTYQVSRESPLRLTNEVVAPGGGLHGSSYLNEGFRDYLLNLLKDETYLEHGTETIKGIVEKYMIDKFEYQIKRCHDCSKPPGVKLFPISHLRDNQSKGFRRGSAVIRTSIIDGIFQQHLVGIGDIMEQQITEAKRAGCKVNKVVLIGGFGTSVSLIQYLEDRLASYCTRENEQITLIKPEEGKAIINAVASGAVIRALNKSRGPERIARSSYGILRTEPFGEYEEHEGLNPSYDPHDGQPYIKRTVDWVLKLGQVVAPVWQCEPFTCSHTFDYWPTCPLICKEILFVSDRSKDSHYRLTHPKNHGAEKVGEIVVDFSFLRTKGLIAPIDPTFNENGQRIGKKHYKVNFTMAIRVVDRDLECFAIYGQTIKKKCRINIASGFRPGVK</sequence>
<feature type="compositionally biased region" description="Polar residues" evidence="1">
    <location>
        <begin position="1"/>
        <end position="11"/>
    </location>
</feature>
<dbReference type="CDD" id="cd10170">
    <property type="entry name" value="ASKHA_NBD_HSP70"/>
    <property type="match status" value="1"/>
</dbReference>
<gene>
    <name evidence="2" type="ORF">BKA59DRAFT_441988</name>
</gene>
<dbReference type="Gene3D" id="3.30.420.40">
    <property type="match status" value="1"/>
</dbReference>
<reference evidence="2" key="1">
    <citation type="journal article" date="2021" name="Nat. Commun.">
        <title>Genetic determinants of endophytism in the Arabidopsis root mycobiome.</title>
        <authorList>
            <person name="Mesny F."/>
            <person name="Miyauchi S."/>
            <person name="Thiergart T."/>
            <person name="Pickel B."/>
            <person name="Atanasova L."/>
            <person name="Karlsson M."/>
            <person name="Huettel B."/>
            <person name="Barry K.W."/>
            <person name="Haridas S."/>
            <person name="Chen C."/>
            <person name="Bauer D."/>
            <person name="Andreopoulos W."/>
            <person name="Pangilinan J."/>
            <person name="LaButti K."/>
            <person name="Riley R."/>
            <person name="Lipzen A."/>
            <person name="Clum A."/>
            <person name="Drula E."/>
            <person name="Henrissat B."/>
            <person name="Kohler A."/>
            <person name="Grigoriev I.V."/>
            <person name="Martin F.M."/>
            <person name="Hacquard S."/>
        </authorList>
    </citation>
    <scope>NUCLEOTIDE SEQUENCE</scope>
    <source>
        <strain evidence="2">MPI-SDFR-AT-0068</strain>
    </source>
</reference>